<name>A0AAW0GDB0_9APHY</name>
<gene>
    <name evidence="2" type="ORF">QCA50_007826</name>
</gene>
<organism evidence="2 3">
    <name type="scientific">Cerrena zonata</name>
    <dbReference type="NCBI Taxonomy" id="2478898"/>
    <lineage>
        <taxon>Eukaryota</taxon>
        <taxon>Fungi</taxon>
        <taxon>Dikarya</taxon>
        <taxon>Basidiomycota</taxon>
        <taxon>Agaricomycotina</taxon>
        <taxon>Agaricomycetes</taxon>
        <taxon>Polyporales</taxon>
        <taxon>Cerrenaceae</taxon>
        <taxon>Cerrena</taxon>
    </lineage>
</organism>
<dbReference type="AlphaFoldDB" id="A0AAW0GDB0"/>
<evidence type="ECO:0000313" key="3">
    <source>
        <dbReference type="Proteomes" id="UP001385951"/>
    </source>
</evidence>
<dbReference type="EMBL" id="JASBNA010000009">
    <property type="protein sequence ID" value="KAK7689135.1"/>
    <property type="molecule type" value="Genomic_DNA"/>
</dbReference>
<evidence type="ECO:0000256" key="1">
    <source>
        <dbReference type="SAM" id="MobiDB-lite"/>
    </source>
</evidence>
<feature type="region of interest" description="Disordered" evidence="1">
    <location>
        <begin position="274"/>
        <end position="296"/>
    </location>
</feature>
<sequence>MPHLLLPLCLPHPNVPEDVSPLPYPLRNSISPIPLPCPDTSPNPLTSDFRYRAAAGSRPFTLGIRPPSSRVDNGLFGLKGLPYLIRITIFTISLPPPDTAPKSLTSDFRSGAAAASRPFTLGIRPLSSRVDNGLLGLKGLPLTQRDCMPMTIEHDQEELGSKNKITSWIWRDNTYRKDPNVWQREATHIEWFRSSARATRWKEEVDLLEEEMQRTQRFLLHFCNHWEVQSQAVAGDYSQRGRAAFAARQASIFKRLLSNARESFPTTMHIDISTDSSSQVQEGGIEASSSGPVASS</sequence>
<comment type="caution">
    <text evidence="2">The sequence shown here is derived from an EMBL/GenBank/DDBJ whole genome shotgun (WGS) entry which is preliminary data.</text>
</comment>
<evidence type="ECO:0000313" key="2">
    <source>
        <dbReference type="EMBL" id="KAK7689135.1"/>
    </source>
</evidence>
<keyword evidence="3" id="KW-1185">Reference proteome</keyword>
<proteinExistence type="predicted"/>
<reference evidence="2 3" key="1">
    <citation type="submission" date="2022-09" db="EMBL/GenBank/DDBJ databases">
        <authorList>
            <person name="Palmer J.M."/>
        </authorList>
    </citation>
    <scope>NUCLEOTIDE SEQUENCE [LARGE SCALE GENOMIC DNA]</scope>
    <source>
        <strain evidence="2 3">DSM 7382</strain>
    </source>
</reference>
<accession>A0AAW0GDB0</accession>
<protein>
    <submittedName>
        <fullName evidence="2">Uncharacterized protein</fullName>
    </submittedName>
</protein>
<dbReference type="Proteomes" id="UP001385951">
    <property type="component" value="Unassembled WGS sequence"/>
</dbReference>